<dbReference type="GO" id="GO:0006355">
    <property type="term" value="P:regulation of DNA-templated transcription"/>
    <property type="evidence" value="ECO:0007669"/>
    <property type="project" value="InterPro"/>
</dbReference>
<reference evidence="8 9" key="1">
    <citation type="journal article" date="2015" name="Genome Announc.">
        <title>Virulence Factor Genes Detected in the Complete Genome Sequence of Corynebacterium uterequi DSM 45634, Isolated from the Uterus of a Maiden Mare.</title>
        <authorList>
            <person name="Ruckert C."/>
            <person name="Kriete M."/>
            <person name="Jaenicke S."/>
            <person name="Winkler A."/>
            <person name="Tauch A."/>
        </authorList>
    </citation>
    <scope>NUCLEOTIDE SEQUENCE [LARGE SCALE GENOMIC DNA]</scope>
    <source>
        <strain evidence="8 9">DSM 45634</strain>
    </source>
</reference>
<keyword evidence="9" id="KW-1185">Reference proteome</keyword>
<dbReference type="Gene3D" id="3.40.50.2300">
    <property type="match status" value="1"/>
</dbReference>
<gene>
    <name evidence="8" type="ORF">CUTER_01685</name>
</gene>
<dbReference type="PROSITE" id="PS00622">
    <property type="entry name" value="HTH_LUXR_1"/>
    <property type="match status" value="1"/>
</dbReference>
<keyword evidence="3" id="KW-0238">DNA-binding</keyword>
<dbReference type="SUPFAM" id="SSF52172">
    <property type="entry name" value="CheY-like"/>
    <property type="match status" value="1"/>
</dbReference>
<dbReference type="PROSITE" id="PS50110">
    <property type="entry name" value="RESPONSE_REGULATORY"/>
    <property type="match status" value="1"/>
</dbReference>
<evidence type="ECO:0000256" key="5">
    <source>
        <dbReference type="PROSITE-ProRule" id="PRU00169"/>
    </source>
</evidence>
<dbReference type="CDD" id="cd06170">
    <property type="entry name" value="LuxR_C_like"/>
    <property type="match status" value="1"/>
</dbReference>
<dbReference type="PROSITE" id="PS50043">
    <property type="entry name" value="HTH_LUXR_2"/>
    <property type="match status" value="1"/>
</dbReference>
<dbReference type="PANTHER" id="PTHR43214">
    <property type="entry name" value="TWO-COMPONENT RESPONSE REGULATOR"/>
    <property type="match status" value="1"/>
</dbReference>
<evidence type="ECO:0000256" key="4">
    <source>
        <dbReference type="ARBA" id="ARBA00023163"/>
    </source>
</evidence>
<dbReference type="EMBL" id="CP011546">
    <property type="protein sequence ID" value="AKK10353.1"/>
    <property type="molecule type" value="Genomic_DNA"/>
</dbReference>
<dbReference type="Pfam" id="PF00196">
    <property type="entry name" value="GerE"/>
    <property type="match status" value="1"/>
</dbReference>
<evidence type="ECO:0000256" key="2">
    <source>
        <dbReference type="ARBA" id="ARBA00023015"/>
    </source>
</evidence>
<dbReference type="PATRIC" id="fig|1072256.5.peg.326"/>
<feature type="modified residue" description="4-aspartylphosphate" evidence="5">
    <location>
        <position position="54"/>
    </location>
</feature>
<organism evidence="8 9">
    <name type="scientific">Corynebacterium uterequi</name>
    <dbReference type="NCBI Taxonomy" id="1072256"/>
    <lineage>
        <taxon>Bacteria</taxon>
        <taxon>Bacillati</taxon>
        <taxon>Actinomycetota</taxon>
        <taxon>Actinomycetes</taxon>
        <taxon>Mycobacteriales</taxon>
        <taxon>Corynebacteriaceae</taxon>
        <taxon>Corynebacterium</taxon>
    </lineage>
</organism>
<name>A0A0G3HEF8_9CORY</name>
<dbReference type="GO" id="GO:0000160">
    <property type="term" value="P:phosphorelay signal transduction system"/>
    <property type="evidence" value="ECO:0007669"/>
    <property type="project" value="InterPro"/>
</dbReference>
<accession>A0A0G3HEF8</accession>
<dbReference type="InterPro" id="IPR016032">
    <property type="entry name" value="Sig_transdc_resp-reg_C-effctor"/>
</dbReference>
<keyword evidence="4" id="KW-0804">Transcription</keyword>
<feature type="domain" description="HTH luxR-type" evidence="6">
    <location>
        <begin position="173"/>
        <end position="238"/>
    </location>
</feature>
<dbReference type="Proteomes" id="UP000035548">
    <property type="component" value="Chromosome"/>
</dbReference>
<dbReference type="STRING" id="1072256.CUTER_01685"/>
<dbReference type="SMART" id="SM00448">
    <property type="entry name" value="REC"/>
    <property type="match status" value="1"/>
</dbReference>
<dbReference type="GO" id="GO:0003677">
    <property type="term" value="F:DNA binding"/>
    <property type="evidence" value="ECO:0007669"/>
    <property type="project" value="UniProtKB-KW"/>
</dbReference>
<dbReference type="AlphaFoldDB" id="A0A0G3HEF8"/>
<evidence type="ECO:0000259" key="6">
    <source>
        <dbReference type="PROSITE" id="PS50043"/>
    </source>
</evidence>
<evidence type="ECO:0000313" key="9">
    <source>
        <dbReference type="Proteomes" id="UP000035548"/>
    </source>
</evidence>
<reference evidence="9" key="2">
    <citation type="submission" date="2015-05" db="EMBL/GenBank/DDBJ databases">
        <title>Complete genome sequence of Corynebacterium uterequi DSM 45634, isolated from the uterus of a maiden mare.</title>
        <authorList>
            <person name="Ruckert C."/>
            <person name="Albersmeier A."/>
            <person name="Winkler A."/>
            <person name="Tauch A."/>
        </authorList>
    </citation>
    <scope>NUCLEOTIDE SEQUENCE [LARGE SCALE GENOMIC DNA]</scope>
    <source>
        <strain evidence="9">DSM 45634</strain>
    </source>
</reference>
<feature type="domain" description="Response regulatory" evidence="7">
    <location>
        <begin position="3"/>
        <end position="138"/>
    </location>
</feature>
<dbReference type="RefSeq" id="WP_047258963.1">
    <property type="nucleotide sequence ID" value="NZ_CP011546.1"/>
</dbReference>
<dbReference type="InterPro" id="IPR058245">
    <property type="entry name" value="NreC/VraR/RcsB-like_REC"/>
</dbReference>
<evidence type="ECO:0000256" key="3">
    <source>
        <dbReference type="ARBA" id="ARBA00023125"/>
    </source>
</evidence>
<dbReference type="InterPro" id="IPR011006">
    <property type="entry name" value="CheY-like_superfamily"/>
</dbReference>
<evidence type="ECO:0000256" key="1">
    <source>
        <dbReference type="ARBA" id="ARBA00022553"/>
    </source>
</evidence>
<dbReference type="InterPro" id="IPR039420">
    <property type="entry name" value="WalR-like"/>
</dbReference>
<dbReference type="SMART" id="SM00421">
    <property type="entry name" value="HTH_LUXR"/>
    <property type="match status" value="1"/>
</dbReference>
<dbReference type="KEGG" id="cut:CUTER_01685"/>
<dbReference type="PANTHER" id="PTHR43214:SF24">
    <property type="entry name" value="TRANSCRIPTIONAL REGULATORY PROTEIN NARL-RELATED"/>
    <property type="match status" value="1"/>
</dbReference>
<sequence>MISVVIAEDQPMIRAAFAALIGSQPDMEVLAVAGDAAAAVEAVRTHRPTVTIMDLRMPLGAGPHGTNLRGVDPRAADSRAAGVIATQQITSAALSRVLVLTTFREEELVVTALEAGAAGFLLKDSEPAVLLQALRRVAAGEGFLDPAVTPMILRRVRQPRQARPRHPAPPPAAGLPVANLTSREAEVLGLVCEGLSNKDIARRLFIAETTVKSHVKAILGKTGTRDRVGLVIWAARRGLVR</sequence>
<dbReference type="InterPro" id="IPR000792">
    <property type="entry name" value="Tscrpt_reg_LuxR_C"/>
</dbReference>
<keyword evidence="1 5" id="KW-0597">Phosphoprotein</keyword>
<dbReference type="InterPro" id="IPR001789">
    <property type="entry name" value="Sig_transdc_resp-reg_receiver"/>
</dbReference>
<dbReference type="CDD" id="cd17535">
    <property type="entry name" value="REC_NarL-like"/>
    <property type="match status" value="1"/>
</dbReference>
<dbReference type="Pfam" id="PF00072">
    <property type="entry name" value="Response_reg"/>
    <property type="match status" value="1"/>
</dbReference>
<dbReference type="OrthoDB" id="9808843at2"/>
<dbReference type="SUPFAM" id="SSF46894">
    <property type="entry name" value="C-terminal effector domain of the bipartite response regulators"/>
    <property type="match status" value="1"/>
</dbReference>
<evidence type="ECO:0000313" key="8">
    <source>
        <dbReference type="EMBL" id="AKK10353.1"/>
    </source>
</evidence>
<keyword evidence="2" id="KW-0805">Transcription regulation</keyword>
<evidence type="ECO:0000259" key="7">
    <source>
        <dbReference type="PROSITE" id="PS50110"/>
    </source>
</evidence>
<dbReference type="PRINTS" id="PR00038">
    <property type="entry name" value="HTHLUXR"/>
</dbReference>
<proteinExistence type="predicted"/>
<protein>
    <submittedName>
        <fullName evidence="8">Two component transcriptional regulator, LuxR family</fullName>
    </submittedName>
</protein>